<keyword evidence="3" id="KW-1185">Reference proteome</keyword>
<keyword evidence="1" id="KW-1133">Transmembrane helix</keyword>
<keyword evidence="1" id="KW-0812">Transmembrane</keyword>
<dbReference type="EMBL" id="JPOS01000038">
    <property type="protein sequence ID" value="KGE87322.1"/>
    <property type="molecule type" value="Genomic_DNA"/>
</dbReference>
<organism evidence="2 3">
    <name type="scientific">Phaeodactylibacter xiamenensis</name>
    <dbReference type="NCBI Taxonomy" id="1524460"/>
    <lineage>
        <taxon>Bacteria</taxon>
        <taxon>Pseudomonadati</taxon>
        <taxon>Bacteroidota</taxon>
        <taxon>Saprospiria</taxon>
        <taxon>Saprospirales</taxon>
        <taxon>Haliscomenobacteraceae</taxon>
        <taxon>Phaeodactylibacter</taxon>
    </lineage>
</organism>
<dbReference type="OrthoDB" id="1452953at2"/>
<comment type="caution">
    <text evidence="2">The sequence shown here is derived from an EMBL/GenBank/DDBJ whole genome shotgun (WGS) entry which is preliminary data.</text>
</comment>
<accession>A0A098S8D5</accession>
<reference evidence="2 3" key="1">
    <citation type="journal article" date="2014" name="Int. J. Syst. Evol. Microbiol.">
        <title>Phaeodactylibacter xiamenensis gen. nov., sp. nov., a member of the family Saprospiraceae isolated from the marine alga Phaeodactylum tricornutum.</title>
        <authorList>
            <person name="Chen Z.Jr."/>
            <person name="Lei X."/>
            <person name="Lai Q."/>
            <person name="Li Y."/>
            <person name="Zhang B."/>
            <person name="Zhang J."/>
            <person name="Zhang H."/>
            <person name="Yang L."/>
            <person name="Zheng W."/>
            <person name="Tian Y."/>
            <person name="Yu Z."/>
            <person name="Xu H.Jr."/>
            <person name="Zheng T."/>
        </authorList>
    </citation>
    <scope>NUCLEOTIDE SEQUENCE [LARGE SCALE GENOMIC DNA]</scope>
    <source>
        <strain evidence="2 3">KD52</strain>
    </source>
</reference>
<sequence>MEYLYVLGIIFVVFGISFALINVRQIVTGNEFRGTCATNNPMLKSEVGECTVCGKKPDEECKMPEPGKGGLNAA</sequence>
<proteinExistence type="predicted"/>
<evidence type="ECO:0000256" key="1">
    <source>
        <dbReference type="SAM" id="Phobius"/>
    </source>
</evidence>
<dbReference type="RefSeq" id="WP_044223015.1">
    <property type="nucleotide sequence ID" value="NZ_CAKZLC010000517.1"/>
</dbReference>
<dbReference type="AlphaFoldDB" id="A0A098S8D5"/>
<evidence type="ECO:0000313" key="3">
    <source>
        <dbReference type="Proteomes" id="UP000029736"/>
    </source>
</evidence>
<evidence type="ECO:0000313" key="2">
    <source>
        <dbReference type="EMBL" id="KGE87322.1"/>
    </source>
</evidence>
<protein>
    <submittedName>
        <fullName evidence="2">Membrane protein</fullName>
    </submittedName>
</protein>
<dbReference type="Proteomes" id="UP000029736">
    <property type="component" value="Unassembled WGS sequence"/>
</dbReference>
<keyword evidence="1" id="KW-0472">Membrane</keyword>
<feature type="transmembrane region" description="Helical" evidence="1">
    <location>
        <begin position="6"/>
        <end position="23"/>
    </location>
</feature>
<gene>
    <name evidence="2" type="ORF">IX84_17000</name>
</gene>
<name>A0A098S8D5_9BACT</name>